<protein>
    <submittedName>
        <fullName evidence="1">Uncharacterized protein</fullName>
    </submittedName>
</protein>
<sequence length="75" mass="8653">MILPIILNINKKTLLYVFGKLEKVVFDNLVDAPLSTVRGGSVYNDMKFLLPNFSAEWSWGPDYYKHLTSDPNYKL</sequence>
<dbReference type="RefSeq" id="WP_219474426.1">
    <property type="nucleotide sequence ID" value="NZ_BSCX01000006.1"/>
</dbReference>
<accession>A0ABX8TPS3</accession>
<dbReference type="Proteomes" id="UP000825369">
    <property type="component" value="Chromosome"/>
</dbReference>
<dbReference type="EMBL" id="CP066882">
    <property type="protein sequence ID" value="QYC30793.1"/>
    <property type="molecule type" value="Genomic_DNA"/>
</dbReference>
<evidence type="ECO:0000313" key="1">
    <source>
        <dbReference type="EMBL" id="QYC30793.1"/>
    </source>
</evidence>
<proteinExistence type="predicted"/>
<name>A0ABX8TPS3_9MOLU</name>
<reference evidence="1 2" key="1">
    <citation type="journal article" date="2021" name="Mol. Plant">
        <title>Genomic insights into the fast growth of paulownias and the formation of Paulownia witches' broom.</title>
        <authorList>
            <person name="Cao Y."/>
            <person name="Sun G."/>
            <person name="Zhai X."/>
            <person name="Xu P."/>
            <person name="Ma L."/>
            <person name="Deng M."/>
            <person name="Zhao Z."/>
            <person name="Yang H."/>
            <person name="Dong Y."/>
            <person name="Shang Z."/>
            <person name="Lv Y."/>
            <person name="Yan L."/>
            <person name="Liu H."/>
            <person name="Cao X."/>
            <person name="Li B."/>
            <person name="Wang Z."/>
            <person name="Zhao X."/>
            <person name="Yu H."/>
            <person name="Wang F."/>
            <person name="Ma W."/>
            <person name="Huang J."/>
            <person name="Fan G."/>
        </authorList>
    </citation>
    <scope>NUCLEOTIDE SEQUENCE [LARGE SCALE GENOMIC DNA]</scope>
    <source>
        <strain evidence="1 2">Zhengzhou</strain>
    </source>
</reference>
<evidence type="ECO:0000313" key="2">
    <source>
        <dbReference type="Proteomes" id="UP000825369"/>
    </source>
</evidence>
<gene>
    <name evidence="1" type="ORF">HGD80_03245</name>
</gene>
<keyword evidence="2" id="KW-1185">Reference proteome</keyword>
<organism evidence="1 2">
    <name type="scientific">Paulownia witches'-broom phytoplasma</name>
    <dbReference type="NCBI Taxonomy" id="39647"/>
    <lineage>
        <taxon>Bacteria</taxon>
        <taxon>Bacillati</taxon>
        <taxon>Mycoplasmatota</taxon>
        <taxon>Mollicutes</taxon>
        <taxon>Acholeplasmatales</taxon>
        <taxon>Acholeplasmataceae</taxon>
        <taxon>Candidatus Phytoplasma</taxon>
        <taxon>16SrI (Aster yellows group)</taxon>
    </lineage>
</organism>